<dbReference type="GO" id="GO:0020037">
    <property type="term" value="F:heme binding"/>
    <property type="evidence" value="ECO:0007669"/>
    <property type="project" value="InterPro"/>
</dbReference>
<dbReference type="Gene3D" id="1.10.490.10">
    <property type="entry name" value="Globins"/>
    <property type="match status" value="1"/>
</dbReference>
<dbReference type="CDD" id="cd09487">
    <property type="entry name" value="SAM_superfamily"/>
    <property type="match status" value="1"/>
</dbReference>
<dbReference type="Proteomes" id="UP001178507">
    <property type="component" value="Unassembled WGS sequence"/>
</dbReference>
<evidence type="ECO:0000313" key="3">
    <source>
        <dbReference type="EMBL" id="CAJ1401377.1"/>
    </source>
</evidence>
<dbReference type="InterPro" id="IPR009050">
    <property type="entry name" value="Globin-like_sf"/>
</dbReference>
<keyword evidence="1" id="KW-0812">Transmembrane</keyword>
<dbReference type="EMBL" id="CAUJNA010003412">
    <property type="protein sequence ID" value="CAJ1401377.1"/>
    <property type="molecule type" value="Genomic_DNA"/>
</dbReference>
<name>A0AA36NBR2_9DINO</name>
<evidence type="ECO:0000259" key="2">
    <source>
        <dbReference type="SMART" id="SM00454"/>
    </source>
</evidence>
<protein>
    <recommendedName>
        <fullName evidence="2">SAM domain-containing protein</fullName>
    </recommendedName>
</protein>
<reference evidence="3" key="1">
    <citation type="submission" date="2023-08" db="EMBL/GenBank/DDBJ databases">
        <authorList>
            <person name="Chen Y."/>
            <person name="Shah S."/>
            <person name="Dougan E. K."/>
            <person name="Thang M."/>
            <person name="Chan C."/>
        </authorList>
    </citation>
    <scope>NUCLEOTIDE SEQUENCE</scope>
</reference>
<feature type="transmembrane region" description="Helical" evidence="1">
    <location>
        <begin position="164"/>
        <end position="188"/>
    </location>
</feature>
<keyword evidence="1" id="KW-1133">Transmembrane helix</keyword>
<keyword evidence="1" id="KW-0472">Membrane</keyword>
<organism evidence="3 4">
    <name type="scientific">Effrenium voratum</name>
    <dbReference type="NCBI Taxonomy" id="2562239"/>
    <lineage>
        <taxon>Eukaryota</taxon>
        <taxon>Sar</taxon>
        <taxon>Alveolata</taxon>
        <taxon>Dinophyceae</taxon>
        <taxon>Suessiales</taxon>
        <taxon>Symbiodiniaceae</taxon>
        <taxon>Effrenium</taxon>
    </lineage>
</organism>
<gene>
    <name evidence="3" type="ORF">EVOR1521_LOCUS24538</name>
</gene>
<dbReference type="InterPro" id="IPR013761">
    <property type="entry name" value="SAM/pointed_sf"/>
</dbReference>
<keyword evidence="4" id="KW-1185">Reference proteome</keyword>
<dbReference type="SUPFAM" id="SSF46458">
    <property type="entry name" value="Globin-like"/>
    <property type="match status" value="1"/>
</dbReference>
<dbReference type="GO" id="GO:0019825">
    <property type="term" value="F:oxygen binding"/>
    <property type="evidence" value="ECO:0007669"/>
    <property type="project" value="InterPro"/>
</dbReference>
<evidence type="ECO:0000313" key="4">
    <source>
        <dbReference type="Proteomes" id="UP001178507"/>
    </source>
</evidence>
<dbReference type="InterPro" id="IPR012292">
    <property type="entry name" value="Globin/Proto"/>
</dbReference>
<accession>A0AA36NBR2</accession>
<dbReference type="AlphaFoldDB" id="A0AA36NBR2"/>
<dbReference type="SMART" id="SM00454">
    <property type="entry name" value="SAM"/>
    <property type="match status" value="1"/>
</dbReference>
<dbReference type="Gene3D" id="1.10.150.50">
    <property type="entry name" value="Transcription Factor, Ets-1"/>
    <property type="match status" value="1"/>
</dbReference>
<dbReference type="SUPFAM" id="SSF47769">
    <property type="entry name" value="SAM/Pointed domain"/>
    <property type="match status" value="1"/>
</dbReference>
<evidence type="ECO:0000256" key="1">
    <source>
        <dbReference type="SAM" id="Phobius"/>
    </source>
</evidence>
<proteinExistence type="predicted"/>
<dbReference type="Pfam" id="PF00536">
    <property type="entry name" value="SAM_1"/>
    <property type="match status" value="1"/>
</dbReference>
<sequence>MIRRESEVTAFLQEAGLAQYAKALEHHGIEMQTLMSMQYEQMRDLGMRSGHALKLRRRLQLANGSAAKGDVVGALSAVQLSWLRQEVSLQQFLAAVPEELDSPALKALFGHFLTMVGRVVAGIHELQRLSPELQELGLLQRLYGIKEQHFQLAGKILVELMASLGLWVCVLLNLFCSGSGSICVWFLVGLAPVVHFSQGTGWMEQFQPVLV</sequence>
<feature type="domain" description="SAM" evidence="2">
    <location>
        <begin position="4"/>
        <end position="65"/>
    </location>
</feature>
<comment type="caution">
    <text evidence="3">The sequence shown here is derived from an EMBL/GenBank/DDBJ whole genome shotgun (WGS) entry which is preliminary data.</text>
</comment>
<dbReference type="InterPro" id="IPR001660">
    <property type="entry name" value="SAM"/>
</dbReference>